<feature type="domain" description="DprA winged helix" evidence="3">
    <location>
        <begin position="280"/>
        <end position="330"/>
    </location>
</feature>
<dbReference type="SUPFAM" id="SSF102405">
    <property type="entry name" value="MCP/YpsA-like"/>
    <property type="match status" value="1"/>
</dbReference>
<reference evidence="4 5" key="1">
    <citation type="submission" date="2016-06" db="EMBL/GenBank/DDBJ databases">
        <authorList>
            <person name="Kjaerup R.B."/>
            <person name="Dalgaard T.S."/>
            <person name="Juul-Madsen H.R."/>
        </authorList>
    </citation>
    <scope>NUCLEOTIDE SEQUENCE [LARGE SCALE GENOMIC DNA]</scope>
    <source>
        <strain evidence="4 5">373-A1</strain>
    </source>
</reference>
<feature type="domain" description="Smf/DprA SLOG" evidence="2">
    <location>
        <begin position="60"/>
        <end position="266"/>
    </location>
</feature>
<dbReference type="GO" id="GO:0009294">
    <property type="term" value="P:DNA-mediated transformation"/>
    <property type="evidence" value="ECO:0007669"/>
    <property type="project" value="InterPro"/>
</dbReference>
<dbReference type="InterPro" id="IPR036388">
    <property type="entry name" value="WH-like_DNA-bd_sf"/>
</dbReference>
<dbReference type="InterPro" id="IPR003488">
    <property type="entry name" value="DprA"/>
</dbReference>
<dbReference type="Gene3D" id="1.10.10.10">
    <property type="entry name" value="Winged helix-like DNA-binding domain superfamily/Winged helix DNA-binding domain"/>
    <property type="match status" value="1"/>
</dbReference>
<evidence type="ECO:0000259" key="2">
    <source>
        <dbReference type="Pfam" id="PF02481"/>
    </source>
</evidence>
<dbReference type="eggNOG" id="COG0758">
    <property type="taxonomic scope" value="Bacteria"/>
</dbReference>
<protein>
    <submittedName>
        <fullName evidence="4">DNA protecting protein DprA</fullName>
    </submittedName>
</protein>
<organism evidence="4 5">
    <name type="scientific">Clostridium paraputrificum</name>
    <dbReference type="NCBI Taxonomy" id="29363"/>
    <lineage>
        <taxon>Bacteria</taxon>
        <taxon>Bacillati</taxon>
        <taxon>Bacillota</taxon>
        <taxon>Clostridia</taxon>
        <taxon>Eubacteriales</taxon>
        <taxon>Clostridiaceae</taxon>
        <taxon>Clostridium</taxon>
    </lineage>
</organism>
<evidence type="ECO:0000256" key="1">
    <source>
        <dbReference type="ARBA" id="ARBA00006525"/>
    </source>
</evidence>
<dbReference type="PANTHER" id="PTHR43022:SF1">
    <property type="entry name" value="PROTEIN SMF"/>
    <property type="match status" value="1"/>
</dbReference>
<dbReference type="InterPro" id="IPR057666">
    <property type="entry name" value="DrpA_SLOG"/>
</dbReference>
<proteinExistence type="inferred from homology"/>
<dbReference type="Proteomes" id="UP000092714">
    <property type="component" value="Unassembled WGS sequence"/>
</dbReference>
<comment type="similarity">
    <text evidence="1">Belongs to the DprA/Smf family.</text>
</comment>
<evidence type="ECO:0000259" key="3">
    <source>
        <dbReference type="Pfam" id="PF17782"/>
    </source>
</evidence>
<dbReference type="EMBL" id="MAPZ01000016">
    <property type="protein sequence ID" value="OBY11256.1"/>
    <property type="molecule type" value="Genomic_DNA"/>
</dbReference>
<gene>
    <name evidence="4" type="ORF">CP373A1_07100</name>
</gene>
<dbReference type="OrthoDB" id="9785707at2"/>
<dbReference type="Pfam" id="PF02481">
    <property type="entry name" value="DNA_processg_A"/>
    <property type="match status" value="1"/>
</dbReference>
<dbReference type="Gene3D" id="3.40.50.450">
    <property type="match status" value="1"/>
</dbReference>
<dbReference type="InterPro" id="IPR041614">
    <property type="entry name" value="DprA_WH"/>
</dbReference>
<sequence length="336" mass="36976">MKYKIWLIMLNISNSDKISLIERYGNEKVVYDELNSTFSSSSLQEAEEYVGILAKENIGLVTYNDLKYPEDLKNIDEPPYGLFYKGNIELLNEDIVGIVGSRMCTQYGAQITKLLTKELISYNITIISGGAKGIDSVAHKTALEDGGNTIVVLGCGIDVVYPKQNASLFKKVEDTGLIISEFLPGTKPLPYHFPMRNRIISGLSRLVIVAEASSKSGSLITANYAAEQGKSVMAVPGSIFSKGSNGCNKLIRDGAQIFSGMDDLYSILELKIPKEEGIISPIKRKILSVIAKAPTHIDEIVEKSCIDRAALFKVLFEMQIRNEIVSLPGNYYAKIT</sequence>
<comment type="caution">
    <text evidence="4">The sequence shown here is derived from an EMBL/GenBank/DDBJ whole genome shotgun (WGS) entry which is preliminary data.</text>
</comment>
<keyword evidence="5" id="KW-1185">Reference proteome</keyword>
<dbReference type="NCBIfam" id="TIGR00732">
    <property type="entry name" value="dprA"/>
    <property type="match status" value="1"/>
</dbReference>
<accession>A0A174VP21</accession>
<dbReference type="RefSeq" id="WP_055184503.1">
    <property type="nucleotide sequence ID" value="NZ_CYZW01000003.1"/>
</dbReference>
<name>A0A174VP21_9CLOT</name>
<dbReference type="AlphaFoldDB" id="A0A174VP21"/>
<dbReference type="PANTHER" id="PTHR43022">
    <property type="entry name" value="PROTEIN SMF"/>
    <property type="match status" value="1"/>
</dbReference>
<dbReference type="Pfam" id="PF17782">
    <property type="entry name" value="WHD_DprA"/>
    <property type="match status" value="1"/>
</dbReference>
<evidence type="ECO:0000313" key="5">
    <source>
        <dbReference type="Proteomes" id="UP000092714"/>
    </source>
</evidence>
<evidence type="ECO:0000313" key="4">
    <source>
        <dbReference type="EMBL" id="OBY11256.1"/>
    </source>
</evidence>